<comment type="subcellular location">
    <subcellularLocation>
        <location evidence="1">Cell inner membrane</location>
        <topology evidence="1">Multi-pass membrane protein</topology>
    </subcellularLocation>
</comment>
<feature type="transmembrane region" description="Helical" evidence="8">
    <location>
        <begin position="367"/>
        <end position="389"/>
    </location>
</feature>
<reference evidence="13" key="4">
    <citation type="submission" date="2016-11" db="EMBL/GenBank/DDBJ databases">
        <authorList>
            <person name="Jaros S."/>
            <person name="Januszkiewicz K."/>
            <person name="Wedrychowicz H."/>
        </authorList>
    </citation>
    <scope>NUCLEOTIDE SEQUENCE [LARGE SCALE GENOMIC DNA]</scope>
    <source>
        <strain evidence="13">DSM 1682</strain>
    </source>
</reference>
<keyword evidence="3" id="KW-1003">Cell membrane</keyword>
<evidence type="ECO:0000256" key="7">
    <source>
        <dbReference type="ARBA" id="ARBA00023136"/>
    </source>
</evidence>
<gene>
    <name evidence="10" type="primary">epsF</name>
    <name evidence="10" type="ORF">CPRO_21690</name>
    <name evidence="11" type="ORF">SAMN02745151_01945</name>
</gene>
<reference evidence="10 12" key="1">
    <citation type="journal article" date="2016" name="Genome Announc.">
        <title>Complete Genome Sequence of the Amino Acid-Fermenting Clostridium propionicum X2 (DSM 1682).</title>
        <authorList>
            <person name="Poehlein A."/>
            <person name="Schlien K."/>
            <person name="Chowdhury N.P."/>
            <person name="Gottschalk G."/>
            <person name="Buckel W."/>
            <person name="Daniel R."/>
        </authorList>
    </citation>
    <scope>NUCLEOTIDE SEQUENCE [LARGE SCALE GENOMIC DNA]</scope>
    <source>
        <strain evidence="10 12">X2</strain>
    </source>
</reference>
<feature type="domain" description="Type II secretion system protein GspF" evidence="9">
    <location>
        <begin position="66"/>
        <end position="188"/>
    </location>
</feature>
<dbReference type="PANTHER" id="PTHR30012">
    <property type="entry name" value="GENERAL SECRETION PATHWAY PROTEIN"/>
    <property type="match status" value="1"/>
</dbReference>
<evidence type="ECO:0000313" key="10">
    <source>
        <dbReference type="EMBL" id="AMJ41749.1"/>
    </source>
</evidence>
<keyword evidence="5 8" id="KW-0812">Transmembrane</keyword>
<dbReference type="PRINTS" id="PR00812">
    <property type="entry name" value="BCTERIALGSPF"/>
</dbReference>
<protein>
    <submittedName>
        <fullName evidence="10">Type II secretion system protein F</fullName>
    </submittedName>
    <submittedName>
        <fullName evidence="11">Type IV pilus assembly protein PilC</fullName>
    </submittedName>
</protein>
<evidence type="ECO:0000256" key="3">
    <source>
        <dbReference type="ARBA" id="ARBA00022475"/>
    </source>
</evidence>
<dbReference type="PANTHER" id="PTHR30012:SF0">
    <property type="entry name" value="TYPE II SECRETION SYSTEM PROTEIN F-RELATED"/>
    <property type="match status" value="1"/>
</dbReference>
<evidence type="ECO:0000313" key="12">
    <source>
        <dbReference type="Proteomes" id="UP000068026"/>
    </source>
</evidence>
<accession>A0A0X8VDC3</accession>
<reference evidence="12" key="2">
    <citation type="submission" date="2016-01" db="EMBL/GenBank/DDBJ databases">
        <authorList>
            <person name="Poehlein A."/>
            <person name="Schlien K."/>
            <person name="Gottschalk G."/>
            <person name="Buckel W."/>
            <person name="Daniel R."/>
        </authorList>
    </citation>
    <scope>NUCLEOTIDE SEQUENCE [LARGE SCALE GENOMIC DNA]</scope>
    <source>
        <strain evidence="12">X2</strain>
    </source>
</reference>
<keyword evidence="6 8" id="KW-1133">Transmembrane helix</keyword>
<dbReference type="FunFam" id="1.20.81.30:FF:000001">
    <property type="entry name" value="Type II secretion system protein F"/>
    <property type="match status" value="1"/>
</dbReference>
<evidence type="ECO:0000256" key="4">
    <source>
        <dbReference type="ARBA" id="ARBA00022519"/>
    </source>
</evidence>
<evidence type="ECO:0000256" key="2">
    <source>
        <dbReference type="ARBA" id="ARBA00005745"/>
    </source>
</evidence>
<evidence type="ECO:0000259" key="9">
    <source>
        <dbReference type="Pfam" id="PF00482"/>
    </source>
</evidence>
<dbReference type="OrthoDB" id="9805682at2"/>
<name>A0A0X8VDC3_ANAPI</name>
<evidence type="ECO:0000256" key="1">
    <source>
        <dbReference type="ARBA" id="ARBA00004429"/>
    </source>
</evidence>
<evidence type="ECO:0000256" key="8">
    <source>
        <dbReference type="SAM" id="Phobius"/>
    </source>
</evidence>
<dbReference type="InterPro" id="IPR018076">
    <property type="entry name" value="T2SS_GspF_dom"/>
</dbReference>
<dbReference type="EMBL" id="CP014223">
    <property type="protein sequence ID" value="AMJ41749.1"/>
    <property type="molecule type" value="Genomic_DNA"/>
</dbReference>
<evidence type="ECO:0000313" key="13">
    <source>
        <dbReference type="Proteomes" id="UP000184204"/>
    </source>
</evidence>
<comment type="similarity">
    <text evidence="2">Belongs to the GSP F family.</text>
</comment>
<dbReference type="InterPro" id="IPR042094">
    <property type="entry name" value="T2SS_GspF_sf"/>
</dbReference>
<dbReference type="Proteomes" id="UP000068026">
    <property type="component" value="Chromosome"/>
</dbReference>
<evidence type="ECO:0000256" key="5">
    <source>
        <dbReference type="ARBA" id="ARBA00022692"/>
    </source>
</evidence>
<dbReference type="RefSeq" id="WP_066051485.1">
    <property type="nucleotide sequence ID" value="NZ_CP014223.1"/>
</dbReference>
<evidence type="ECO:0000256" key="6">
    <source>
        <dbReference type="ARBA" id="ARBA00022989"/>
    </source>
</evidence>
<dbReference type="KEGG" id="cpro:CPRO_21690"/>
<dbReference type="GO" id="GO:0005886">
    <property type="term" value="C:plasma membrane"/>
    <property type="evidence" value="ECO:0007669"/>
    <property type="project" value="UniProtKB-SubCell"/>
</dbReference>
<keyword evidence="7 8" id="KW-0472">Membrane</keyword>
<reference evidence="11" key="3">
    <citation type="submission" date="2016-11" db="EMBL/GenBank/DDBJ databases">
        <authorList>
            <person name="Varghese N."/>
            <person name="Submissions S."/>
        </authorList>
    </citation>
    <scope>NUCLEOTIDE SEQUENCE</scope>
    <source>
        <strain evidence="11">DSM 1682</strain>
    </source>
</reference>
<proteinExistence type="inferred from homology"/>
<keyword evidence="12" id="KW-1185">Reference proteome</keyword>
<dbReference type="EMBL" id="FQUA01000008">
    <property type="protein sequence ID" value="SHE83765.1"/>
    <property type="molecule type" value="Genomic_DNA"/>
</dbReference>
<organism evidence="11 13">
    <name type="scientific">Anaerotignum propionicum DSM 1682</name>
    <dbReference type="NCBI Taxonomy" id="991789"/>
    <lineage>
        <taxon>Bacteria</taxon>
        <taxon>Bacillati</taxon>
        <taxon>Bacillota</taxon>
        <taxon>Clostridia</taxon>
        <taxon>Lachnospirales</taxon>
        <taxon>Anaerotignaceae</taxon>
        <taxon>Anaerotignum</taxon>
    </lineage>
</organism>
<dbReference type="Gene3D" id="1.20.81.30">
    <property type="entry name" value="Type II secretion system (T2SS), domain F"/>
    <property type="match status" value="2"/>
</dbReference>
<dbReference type="InterPro" id="IPR003004">
    <property type="entry name" value="GspF/PilC"/>
</dbReference>
<keyword evidence="4" id="KW-0997">Cell inner membrane</keyword>
<feature type="domain" description="Type II secretion system protein GspF" evidence="9">
    <location>
        <begin position="268"/>
        <end position="390"/>
    </location>
</feature>
<evidence type="ECO:0000313" key="11">
    <source>
        <dbReference type="EMBL" id="SHE83765.1"/>
    </source>
</evidence>
<feature type="transmembrane region" description="Helical" evidence="8">
    <location>
        <begin position="215"/>
        <end position="236"/>
    </location>
</feature>
<dbReference type="Pfam" id="PF00482">
    <property type="entry name" value="T2SSF"/>
    <property type="match status" value="2"/>
</dbReference>
<feature type="transmembrane region" description="Helical" evidence="8">
    <location>
        <begin position="166"/>
        <end position="195"/>
    </location>
</feature>
<dbReference type="Proteomes" id="UP000184204">
    <property type="component" value="Unassembled WGS sequence"/>
</dbReference>
<dbReference type="AlphaFoldDB" id="A0A0X8VDC3"/>
<sequence length="398" mass="43636">MLTYKYKAISKKGAEIEGFIEAFSEYEAINKIKENHDIVTSISEVKMGKGNAVAGKINEKALAILCSQLSVIVGAGLPILRAVEMIAAQTENKKLKTIMEGVSKDVASGVSLAKSFQTKGPNLPITFIETIRSGEESGTLEHSFRRLHDYFDKTAKMKGKVKNAMVYPAFTMIVAVFVIIIIMVKAVPVFTNSFAELGVDLPLPTKMLIGLSNFFVHYWFALVALIALVLVIYKLYEKKEDNRLKLEHFKLKIPIFGKLAMLKQASQFAATMSTLIGAGLPVVEAVSITGKVMDNKYIGSQVKGTVSMLEEGKRLGDSLHNRTELPQLLVEMTAVGEETGSLESTLDTIGEFYDGEIDTQTSRMVTLLEPIIICVLAVVVLFILVSVYAPMFSLYGGI</sequence>